<dbReference type="Proteomes" id="UP001279553">
    <property type="component" value="Unassembled WGS sequence"/>
</dbReference>
<evidence type="ECO:0000313" key="1">
    <source>
        <dbReference type="EMBL" id="MDX5929763.1"/>
    </source>
</evidence>
<keyword evidence="2" id="KW-1185">Reference proteome</keyword>
<reference evidence="1 2" key="1">
    <citation type="submission" date="2023-11" db="EMBL/GenBank/DDBJ databases">
        <title>MicrobeMod: A computational toolkit for identifying prokaryotic methylation and restriction-modification with nanopore sequencing.</title>
        <authorList>
            <person name="Crits-Christoph A."/>
            <person name="Kang S.C."/>
            <person name="Lee H."/>
            <person name="Ostrov N."/>
        </authorList>
    </citation>
    <scope>NUCLEOTIDE SEQUENCE [LARGE SCALE GENOMIC DNA]</scope>
    <source>
        <strain evidence="1 2">DSMZ 700</strain>
    </source>
</reference>
<dbReference type="AlphaFoldDB" id="A0AAW9DMU4"/>
<evidence type="ECO:0000313" key="2">
    <source>
        <dbReference type="Proteomes" id="UP001279553"/>
    </source>
</evidence>
<name>A0AAW9DMU4_ACIAO</name>
<organism evidence="1 2">
    <name type="scientific">Acidiphilium acidophilum</name>
    <name type="common">Thiobacillus acidophilus</name>
    <dbReference type="NCBI Taxonomy" id="76588"/>
    <lineage>
        <taxon>Bacteria</taxon>
        <taxon>Pseudomonadati</taxon>
        <taxon>Pseudomonadota</taxon>
        <taxon>Alphaproteobacteria</taxon>
        <taxon>Acetobacterales</taxon>
        <taxon>Acidocellaceae</taxon>
        <taxon>Acidiphilium</taxon>
    </lineage>
</organism>
<dbReference type="RefSeq" id="WP_319612765.1">
    <property type="nucleotide sequence ID" value="NZ_JAWXYB010000018.1"/>
</dbReference>
<proteinExistence type="predicted"/>
<protein>
    <recommendedName>
        <fullName evidence="3">Transposase</fullName>
    </recommendedName>
</protein>
<evidence type="ECO:0008006" key="3">
    <source>
        <dbReference type="Google" id="ProtNLM"/>
    </source>
</evidence>
<comment type="caution">
    <text evidence="1">The sequence shown here is derived from an EMBL/GenBank/DDBJ whole genome shotgun (WGS) entry which is preliminary data.</text>
</comment>
<dbReference type="SUPFAM" id="SSF53098">
    <property type="entry name" value="Ribonuclease H-like"/>
    <property type="match status" value="1"/>
</dbReference>
<accession>A0AAW9DMU4</accession>
<gene>
    <name evidence="1" type="ORF">SIL87_03160</name>
</gene>
<dbReference type="EMBL" id="JAWXYB010000018">
    <property type="protein sequence ID" value="MDX5929763.1"/>
    <property type="molecule type" value="Genomic_DNA"/>
</dbReference>
<sequence>MANRKGIPDHWRWRGLDRHDLPACLRLLSRWEEGLPYGRKNLADIQRRIGRLIKKSNGIGQHYEIIVTPDETGTKAASITWVKVPLEGSMLTHPGVYCLRSNETTWDAAALWHTYTMLTDLEAVFRGLKSELGLRPVFHHKADRTEGHLFITVLAYQLVQAIRHKLKAAGEPLSWTRLREIISVQQRITATLQQHDGRTLHVSKATVAEPALRRIYGALASAGAQCRTRRDPETHRLTPFEYVCSATRRLSNLMSGK</sequence>
<dbReference type="InterPro" id="IPR012337">
    <property type="entry name" value="RNaseH-like_sf"/>
</dbReference>